<gene>
    <name evidence="2" type="ORF">NCTC10289_00381</name>
</gene>
<feature type="compositionally biased region" description="Low complexity" evidence="1">
    <location>
        <begin position="34"/>
        <end position="47"/>
    </location>
</feature>
<feature type="compositionally biased region" description="Low complexity" evidence="1">
    <location>
        <begin position="9"/>
        <end position="26"/>
    </location>
</feature>
<accession>A0A376CSK3</accession>
<evidence type="ECO:0000256" key="1">
    <source>
        <dbReference type="SAM" id="MobiDB-lite"/>
    </source>
</evidence>
<feature type="region of interest" description="Disordered" evidence="1">
    <location>
        <begin position="1"/>
        <end position="76"/>
    </location>
</feature>
<organism evidence="2 3">
    <name type="scientific">Corynebacterium minutissimum</name>
    <dbReference type="NCBI Taxonomy" id="38301"/>
    <lineage>
        <taxon>Bacteria</taxon>
        <taxon>Bacillati</taxon>
        <taxon>Actinomycetota</taxon>
        <taxon>Actinomycetes</taxon>
        <taxon>Mycobacteriales</taxon>
        <taxon>Corynebacteriaceae</taxon>
        <taxon>Corynebacterium</taxon>
    </lineage>
</organism>
<reference evidence="2 3" key="1">
    <citation type="submission" date="2018-06" db="EMBL/GenBank/DDBJ databases">
        <authorList>
            <consortium name="Pathogen Informatics"/>
            <person name="Doyle S."/>
        </authorList>
    </citation>
    <scope>NUCLEOTIDE SEQUENCE [LARGE SCALE GENOMIC DNA]</scope>
    <source>
        <strain evidence="2 3">NCTC10289</strain>
    </source>
</reference>
<dbReference type="AlphaFoldDB" id="A0A376CSK3"/>
<dbReference type="EMBL" id="UFXP01000001">
    <property type="protein sequence ID" value="STC74460.1"/>
    <property type="molecule type" value="Genomic_DNA"/>
</dbReference>
<evidence type="ECO:0000313" key="3">
    <source>
        <dbReference type="Proteomes" id="UP000254287"/>
    </source>
</evidence>
<protein>
    <submittedName>
        <fullName evidence="2">Uncharacterized protein</fullName>
    </submittedName>
</protein>
<proteinExistence type="predicted"/>
<dbReference type="Proteomes" id="UP000254287">
    <property type="component" value="Unassembled WGS sequence"/>
</dbReference>
<name>A0A376CSK3_9CORY</name>
<evidence type="ECO:0000313" key="2">
    <source>
        <dbReference type="EMBL" id="STC74460.1"/>
    </source>
</evidence>
<sequence length="76" mass="8113">MNQAPFNPAAPQQSSNSWQQPSQQNAGGWNQQPSGSGSTSWNQSSQQENGSNDWARPKASYDTDGSSGSADPEKNQ</sequence>